<evidence type="ECO:0000256" key="13">
    <source>
        <dbReference type="ARBA" id="ARBA00023136"/>
    </source>
</evidence>
<keyword evidence="7" id="KW-0808">Transferase</keyword>
<evidence type="ECO:0000313" key="21">
    <source>
        <dbReference type="Proteomes" id="UP001500840"/>
    </source>
</evidence>
<reference evidence="21" key="1">
    <citation type="journal article" date="2019" name="Int. J. Syst. Evol. Microbiol.">
        <title>The Global Catalogue of Microorganisms (GCM) 10K type strain sequencing project: providing services to taxonomists for standard genome sequencing and annotation.</title>
        <authorList>
            <consortium name="The Broad Institute Genomics Platform"/>
            <consortium name="The Broad Institute Genome Sequencing Center for Infectious Disease"/>
            <person name="Wu L."/>
            <person name="Ma J."/>
        </authorList>
    </citation>
    <scope>NUCLEOTIDE SEQUENCE [LARGE SCALE GENOMIC DNA]</scope>
    <source>
        <strain evidence="21">JCM 17759</strain>
    </source>
</reference>
<evidence type="ECO:0000259" key="19">
    <source>
        <dbReference type="Pfam" id="PF13614"/>
    </source>
</evidence>
<gene>
    <name evidence="20" type="ORF">GCM10023156_32650</name>
</gene>
<comment type="similarity">
    <text evidence="2">Belongs to the CpsD/CapB family.</text>
</comment>
<dbReference type="InterPro" id="IPR027417">
    <property type="entry name" value="P-loop_NTPase"/>
</dbReference>
<evidence type="ECO:0000256" key="7">
    <source>
        <dbReference type="ARBA" id="ARBA00022679"/>
    </source>
</evidence>
<accession>A0ABP8MVE5</accession>
<evidence type="ECO:0000256" key="3">
    <source>
        <dbReference type="ARBA" id="ARBA00008883"/>
    </source>
</evidence>
<evidence type="ECO:0000256" key="9">
    <source>
        <dbReference type="ARBA" id="ARBA00022741"/>
    </source>
</evidence>
<protein>
    <recommendedName>
        <fullName evidence="4">non-specific protein-tyrosine kinase</fullName>
        <ecNumber evidence="4">2.7.10.2</ecNumber>
    </recommendedName>
</protein>
<evidence type="ECO:0000256" key="2">
    <source>
        <dbReference type="ARBA" id="ARBA00007316"/>
    </source>
</evidence>
<keyword evidence="9" id="KW-0547">Nucleotide-binding</keyword>
<dbReference type="InterPro" id="IPR005702">
    <property type="entry name" value="Wzc-like_C"/>
</dbReference>
<dbReference type="CDD" id="cd05387">
    <property type="entry name" value="BY-kinase"/>
    <property type="match status" value="1"/>
</dbReference>
<evidence type="ECO:0000256" key="8">
    <source>
        <dbReference type="ARBA" id="ARBA00022692"/>
    </source>
</evidence>
<feature type="transmembrane region" description="Helical" evidence="17">
    <location>
        <begin position="26"/>
        <end position="45"/>
    </location>
</feature>
<comment type="caution">
    <text evidence="20">The sequence shown here is derived from an EMBL/GenBank/DDBJ whole genome shotgun (WGS) entry which is preliminary data.</text>
</comment>
<dbReference type="EC" id="2.7.10.2" evidence="4"/>
<dbReference type="RefSeq" id="WP_339942772.1">
    <property type="nucleotide sequence ID" value="NZ_BAABGA010000039.1"/>
</dbReference>
<comment type="similarity">
    <text evidence="3">Belongs to the etk/wzc family.</text>
</comment>
<dbReference type="SUPFAM" id="SSF52540">
    <property type="entry name" value="P-loop containing nucleoside triphosphate hydrolases"/>
    <property type="match status" value="1"/>
</dbReference>
<dbReference type="InterPro" id="IPR003856">
    <property type="entry name" value="LPS_length_determ_N"/>
</dbReference>
<evidence type="ECO:0000313" key="20">
    <source>
        <dbReference type="EMBL" id="GAA4456785.1"/>
    </source>
</evidence>
<organism evidence="20 21">
    <name type="scientific">Novipirellula rosea</name>
    <dbReference type="NCBI Taxonomy" id="1031540"/>
    <lineage>
        <taxon>Bacteria</taxon>
        <taxon>Pseudomonadati</taxon>
        <taxon>Planctomycetota</taxon>
        <taxon>Planctomycetia</taxon>
        <taxon>Pirellulales</taxon>
        <taxon>Pirellulaceae</taxon>
        <taxon>Novipirellula</taxon>
    </lineage>
</organism>
<evidence type="ECO:0000259" key="18">
    <source>
        <dbReference type="Pfam" id="PF02706"/>
    </source>
</evidence>
<keyword evidence="5" id="KW-1003">Cell membrane</keyword>
<evidence type="ECO:0000256" key="15">
    <source>
        <dbReference type="ARBA" id="ARBA00051245"/>
    </source>
</evidence>
<evidence type="ECO:0000256" key="6">
    <source>
        <dbReference type="ARBA" id="ARBA00022519"/>
    </source>
</evidence>
<dbReference type="Gene3D" id="3.40.50.300">
    <property type="entry name" value="P-loop containing nucleotide triphosphate hydrolases"/>
    <property type="match status" value="1"/>
</dbReference>
<dbReference type="Pfam" id="PF02706">
    <property type="entry name" value="Wzz"/>
    <property type="match status" value="1"/>
</dbReference>
<feature type="domain" description="AAA" evidence="19">
    <location>
        <begin position="580"/>
        <end position="721"/>
    </location>
</feature>
<dbReference type="Proteomes" id="UP001500840">
    <property type="component" value="Unassembled WGS sequence"/>
</dbReference>
<dbReference type="EMBL" id="BAABGA010000039">
    <property type="protein sequence ID" value="GAA4456785.1"/>
    <property type="molecule type" value="Genomic_DNA"/>
</dbReference>
<keyword evidence="11" id="KW-0067">ATP-binding</keyword>
<keyword evidence="21" id="KW-1185">Reference proteome</keyword>
<name>A0ABP8MVE5_9BACT</name>
<dbReference type="PANTHER" id="PTHR32309:SF13">
    <property type="entry name" value="FERRIC ENTEROBACTIN TRANSPORT PROTEIN FEPE"/>
    <property type="match status" value="1"/>
</dbReference>
<dbReference type="InterPro" id="IPR050445">
    <property type="entry name" value="Bact_polysacc_biosynth/exp"/>
</dbReference>
<dbReference type="InterPro" id="IPR025669">
    <property type="entry name" value="AAA_dom"/>
</dbReference>
<keyword evidence="10" id="KW-0418">Kinase</keyword>
<evidence type="ECO:0000256" key="4">
    <source>
        <dbReference type="ARBA" id="ARBA00011903"/>
    </source>
</evidence>
<keyword evidence="16" id="KW-0175">Coiled coil</keyword>
<evidence type="ECO:0000256" key="17">
    <source>
        <dbReference type="SAM" id="Phobius"/>
    </source>
</evidence>
<feature type="domain" description="Polysaccharide chain length determinant N-terminal" evidence="18">
    <location>
        <begin position="17"/>
        <end position="106"/>
    </location>
</feature>
<evidence type="ECO:0000256" key="16">
    <source>
        <dbReference type="SAM" id="Coils"/>
    </source>
</evidence>
<sequence>MAKDVTSSSEDTQFDLDLIGVIRRRWALIAFGFGFGIILSLLYQFTATKVYESKVEVLVGQRSSEMTSSGTASTAAASGDAIATDQLATHMQLFTSRRNLAEAIEKNGLGKLDSFQKAIKKNTHPIDHLLDNLDVQRGGKGSARDAMVIRATYSDPKAEDAAKVLQAVYESYRNYVESHGENSGEEAIALIEAARKTHEDELADADKEYRAFISSVPVLLEGDTVRDIHRDRLENLEKELNEVRSNLAQQTSRLELIRTYLNRPELLESNDTAHLALLSQKEVERLQLFLDVTRGEAQSEEFQAEQPAREEAARAQYTRLLSLLQTERTLAEDFGPNHPLVAATQKEIQVIQEFITANAPTATAKQGRKLDPKEMLTTYSMLLEHDIAELEKREQILIADSANELRLAKGVEADFLKGSSLKAQLNRAQARYDEVIRRLQEINLSGSYAGFSTDLLASPEIEKEAAWPKLPIVVALGGILGLFFGGSLAVASELFDATFRDAHDLEYTLGAPAIAHIPRIDLKKVKKELSTETRLDPSLVAFHTPRSPESELYRVARTSMMVKTRASGATKLMMTSPHPGDGKSTTISNLAISFAQAGKKVLLIDADMRRPVIGGLFGLEASPGLSDALLETSDLQDCFHASEVPNLMIMPHGGRTHSPAELLESSQLSKVLADCERQFDVVLVDAPPLLAVADPAIIAPIVDAVMLTVRIRKNGRRPVERAVRILQEIDVTPTALIINATEKNGQGTYGYSNGYSSEEYSYVGYYHEYSVTPEKPARRSEQSARLVETVSSLKASSF</sequence>
<dbReference type="PANTHER" id="PTHR32309">
    <property type="entry name" value="TYROSINE-PROTEIN KINASE"/>
    <property type="match status" value="1"/>
</dbReference>
<evidence type="ECO:0000256" key="1">
    <source>
        <dbReference type="ARBA" id="ARBA00004429"/>
    </source>
</evidence>
<keyword evidence="8 17" id="KW-0812">Transmembrane</keyword>
<evidence type="ECO:0000256" key="11">
    <source>
        <dbReference type="ARBA" id="ARBA00022840"/>
    </source>
</evidence>
<evidence type="ECO:0000256" key="10">
    <source>
        <dbReference type="ARBA" id="ARBA00022777"/>
    </source>
</evidence>
<evidence type="ECO:0000256" key="12">
    <source>
        <dbReference type="ARBA" id="ARBA00022989"/>
    </source>
</evidence>
<evidence type="ECO:0000256" key="5">
    <source>
        <dbReference type="ARBA" id="ARBA00022475"/>
    </source>
</evidence>
<keyword evidence="6" id="KW-0997">Cell inner membrane</keyword>
<comment type="catalytic activity">
    <reaction evidence="15">
        <text>L-tyrosyl-[protein] + ATP = O-phospho-L-tyrosyl-[protein] + ADP + H(+)</text>
        <dbReference type="Rhea" id="RHEA:10596"/>
        <dbReference type="Rhea" id="RHEA-COMP:10136"/>
        <dbReference type="Rhea" id="RHEA-COMP:20101"/>
        <dbReference type="ChEBI" id="CHEBI:15378"/>
        <dbReference type="ChEBI" id="CHEBI:30616"/>
        <dbReference type="ChEBI" id="CHEBI:46858"/>
        <dbReference type="ChEBI" id="CHEBI:61978"/>
        <dbReference type="ChEBI" id="CHEBI:456216"/>
        <dbReference type="EC" id="2.7.10.2"/>
    </reaction>
</comment>
<keyword evidence="13 17" id="KW-0472">Membrane</keyword>
<keyword evidence="12 17" id="KW-1133">Transmembrane helix</keyword>
<proteinExistence type="inferred from homology"/>
<feature type="coiled-coil region" evidence="16">
    <location>
        <begin position="188"/>
        <end position="253"/>
    </location>
</feature>
<comment type="subcellular location">
    <subcellularLocation>
        <location evidence="1">Cell inner membrane</location>
        <topology evidence="1">Multi-pass membrane protein</topology>
    </subcellularLocation>
</comment>
<keyword evidence="14" id="KW-0829">Tyrosine-protein kinase</keyword>
<dbReference type="Pfam" id="PF13614">
    <property type="entry name" value="AAA_31"/>
    <property type="match status" value="1"/>
</dbReference>
<dbReference type="NCBIfam" id="TIGR01007">
    <property type="entry name" value="eps_fam"/>
    <property type="match status" value="1"/>
</dbReference>
<evidence type="ECO:0000256" key="14">
    <source>
        <dbReference type="ARBA" id="ARBA00023137"/>
    </source>
</evidence>